<evidence type="ECO:0000313" key="3">
    <source>
        <dbReference type="Proteomes" id="UP000765509"/>
    </source>
</evidence>
<gene>
    <name evidence="2" type="ORF">O181_024109</name>
</gene>
<feature type="compositionally biased region" description="Polar residues" evidence="1">
    <location>
        <begin position="20"/>
        <end position="33"/>
    </location>
</feature>
<comment type="caution">
    <text evidence="2">The sequence shown here is derived from an EMBL/GenBank/DDBJ whole genome shotgun (WGS) entry which is preliminary data.</text>
</comment>
<feature type="region of interest" description="Disordered" evidence="1">
    <location>
        <begin position="1"/>
        <end position="39"/>
    </location>
</feature>
<evidence type="ECO:0000256" key="1">
    <source>
        <dbReference type="SAM" id="MobiDB-lite"/>
    </source>
</evidence>
<reference evidence="2" key="1">
    <citation type="submission" date="2021-03" db="EMBL/GenBank/DDBJ databases">
        <title>Draft genome sequence of rust myrtle Austropuccinia psidii MF-1, a brazilian biotype.</title>
        <authorList>
            <person name="Quecine M.C."/>
            <person name="Pachon D.M.R."/>
            <person name="Bonatelli M.L."/>
            <person name="Correr F.H."/>
            <person name="Franceschini L.M."/>
            <person name="Leite T.F."/>
            <person name="Margarido G.R.A."/>
            <person name="Almeida C.A."/>
            <person name="Ferrarezi J.A."/>
            <person name="Labate C.A."/>
        </authorList>
    </citation>
    <scope>NUCLEOTIDE SEQUENCE</scope>
    <source>
        <strain evidence="2">MF-1</strain>
    </source>
</reference>
<protein>
    <submittedName>
        <fullName evidence="2">Uncharacterized protein</fullName>
    </submittedName>
</protein>
<feature type="region of interest" description="Disordered" evidence="1">
    <location>
        <begin position="66"/>
        <end position="167"/>
    </location>
</feature>
<feature type="compositionally biased region" description="Polar residues" evidence="1">
    <location>
        <begin position="96"/>
        <end position="105"/>
    </location>
</feature>
<proteinExistence type="predicted"/>
<keyword evidence="3" id="KW-1185">Reference proteome</keyword>
<accession>A0A9Q3CFN6</accession>
<feature type="compositionally biased region" description="Low complexity" evidence="1">
    <location>
        <begin position="1"/>
        <end position="13"/>
    </location>
</feature>
<feature type="compositionally biased region" description="Basic and acidic residues" evidence="1">
    <location>
        <begin position="148"/>
        <end position="159"/>
    </location>
</feature>
<dbReference type="Proteomes" id="UP000765509">
    <property type="component" value="Unassembled WGS sequence"/>
</dbReference>
<name>A0A9Q3CFN6_9BASI</name>
<dbReference type="AlphaFoldDB" id="A0A9Q3CFN6"/>
<organism evidence="2 3">
    <name type="scientific">Austropuccinia psidii MF-1</name>
    <dbReference type="NCBI Taxonomy" id="1389203"/>
    <lineage>
        <taxon>Eukaryota</taxon>
        <taxon>Fungi</taxon>
        <taxon>Dikarya</taxon>
        <taxon>Basidiomycota</taxon>
        <taxon>Pucciniomycotina</taxon>
        <taxon>Pucciniomycetes</taxon>
        <taxon>Pucciniales</taxon>
        <taxon>Sphaerophragmiaceae</taxon>
        <taxon>Austropuccinia</taxon>
    </lineage>
</organism>
<dbReference type="EMBL" id="AVOT02007659">
    <property type="protein sequence ID" value="MBW0484394.1"/>
    <property type="molecule type" value="Genomic_DNA"/>
</dbReference>
<evidence type="ECO:0000313" key="2">
    <source>
        <dbReference type="EMBL" id="MBW0484394.1"/>
    </source>
</evidence>
<sequence length="167" mass="18131">MSSSNPCKSCSGSVHDLDSESSIEYVQTQSPMSPNIPLKTPLASSMKVSGLNIDVGNATLKTSSTRSIPNISVTPIPPNPTNTQMHVSEGPGRTPEISSKANPQSKFPRDFLFNPGWKPVESQEPFGKSKEPFLNIPSTSQVHMGHKKQVDGARQKRPLENFTWSGL</sequence>